<keyword evidence="1" id="KW-0472">Membrane</keyword>
<keyword evidence="1" id="KW-0812">Transmembrane</keyword>
<accession>A0A7G9S4F7</accession>
<keyword evidence="3" id="KW-1185">Reference proteome</keyword>
<evidence type="ECO:0000313" key="3">
    <source>
        <dbReference type="Proteomes" id="UP000515934"/>
    </source>
</evidence>
<proteinExistence type="predicted"/>
<reference evidence="2 3" key="1">
    <citation type="submission" date="2020-08" db="EMBL/GenBank/DDBJ databases">
        <title>Genome sequence of Leucobacter denitrificans KACC 14055T.</title>
        <authorList>
            <person name="Hyun D.-W."/>
            <person name="Bae J.-W."/>
        </authorList>
    </citation>
    <scope>NUCLEOTIDE SEQUENCE [LARGE SCALE GENOMIC DNA]</scope>
    <source>
        <strain evidence="2 3">KACC 14055</strain>
    </source>
</reference>
<protein>
    <submittedName>
        <fullName evidence="2">Uncharacterized protein</fullName>
    </submittedName>
</protein>
<feature type="transmembrane region" description="Helical" evidence="1">
    <location>
        <begin position="77"/>
        <end position="96"/>
    </location>
</feature>
<feature type="transmembrane region" description="Helical" evidence="1">
    <location>
        <begin position="51"/>
        <end position="70"/>
    </location>
</feature>
<feature type="transmembrane region" description="Helical" evidence="1">
    <location>
        <begin position="191"/>
        <end position="210"/>
    </location>
</feature>
<dbReference type="EMBL" id="CP060716">
    <property type="protein sequence ID" value="QNN62732.1"/>
    <property type="molecule type" value="Genomic_DNA"/>
</dbReference>
<dbReference type="AlphaFoldDB" id="A0A7G9S4F7"/>
<dbReference type="KEGG" id="ldn:H9L06_11020"/>
<sequence>MNGSEVREFAAVEVEKSRPRTGFWILIGLLALSGVVMAVIVFLGLTESKAFTIAGLIFLADVYLIISLAARHIWLQRTIWVGTAITFILGVVVAFWEETEYYVGEWDPDVPYDEMQRSVYGFLSDLTFAAHTILGCLLALGIISIAHRWIRRERILMSIYYFMFVAGIVAGILWAIGYMMQFSDDLVPLQLGVSILALTAAAIIIIAGFVQRKAQQSEEQSRQLAAATQISGGLSDDALRARVRELVDEYLEERGR</sequence>
<keyword evidence="1" id="KW-1133">Transmembrane helix</keyword>
<organism evidence="2 3">
    <name type="scientific">Leucobacter denitrificans</name>
    <dbReference type="NCBI Taxonomy" id="683042"/>
    <lineage>
        <taxon>Bacteria</taxon>
        <taxon>Bacillati</taxon>
        <taxon>Actinomycetota</taxon>
        <taxon>Actinomycetes</taxon>
        <taxon>Micrococcales</taxon>
        <taxon>Microbacteriaceae</taxon>
        <taxon>Leucobacter</taxon>
    </lineage>
</organism>
<feature type="transmembrane region" description="Helical" evidence="1">
    <location>
        <begin position="159"/>
        <end position="179"/>
    </location>
</feature>
<name>A0A7G9S4F7_9MICO</name>
<evidence type="ECO:0000256" key="1">
    <source>
        <dbReference type="SAM" id="Phobius"/>
    </source>
</evidence>
<evidence type="ECO:0000313" key="2">
    <source>
        <dbReference type="EMBL" id="QNN62732.1"/>
    </source>
</evidence>
<dbReference type="RefSeq" id="WP_187555202.1">
    <property type="nucleotide sequence ID" value="NZ_CP060716.1"/>
</dbReference>
<feature type="transmembrane region" description="Helical" evidence="1">
    <location>
        <begin position="21"/>
        <end position="45"/>
    </location>
</feature>
<dbReference type="Proteomes" id="UP000515934">
    <property type="component" value="Chromosome"/>
</dbReference>
<feature type="transmembrane region" description="Helical" evidence="1">
    <location>
        <begin position="128"/>
        <end position="147"/>
    </location>
</feature>
<gene>
    <name evidence="2" type="ORF">H9L06_11020</name>
</gene>